<evidence type="ECO:0000313" key="1">
    <source>
        <dbReference type="EMBL" id="KAI8425436.1"/>
    </source>
</evidence>
<organism evidence="1 2">
    <name type="scientific">Choristoneura fumiferana</name>
    <name type="common">Spruce budworm moth</name>
    <name type="synonym">Archips fumiferana</name>
    <dbReference type="NCBI Taxonomy" id="7141"/>
    <lineage>
        <taxon>Eukaryota</taxon>
        <taxon>Metazoa</taxon>
        <taxon>Ecdysozoa</taxon>
        <taxon>Arthropoda</taxon>
        <taxon>Hexapoda</taxon>
        <taxon>Insecta</taxon>
        <taxon>Pterygota</taxon>
        <taxon>Neoptera</taxon>
        <taxon>Endopterygota</taxon>
        <taxon>Lepidoptera</taxon>
        <taxon>Glossata</taxon>
        <taxon>Ditrysia</taxon>
        <taxon>Tortricoidea</taxon>
        <taxon>Tortricidae</taxon>
        <taxon>Tortricinae</taxon>
        <taxon>Choristoneura</taxon>
    </lineage>
</organism>
<accession>A0ACC0JMR0</accession>
<sequence>MTIGQSNGSLSVKFQLRSLRHTEGRSSIGAVPHTVTTAAALGSLPLAAMSLPQNRSITTHQEDIETHLLDSIRLTWPAQSHFSLPQNGLRRRGRPRRRWRDDLDAFRRSWLKIAQDRIEWRTWGEAFSQQPLPRVEAALALFYALQSRLPRRAEFAVSQRGKRMLRLNGYSFCADRSKGPKLRWRCSTHCNHGCRAAVTTFDTHHRPITEVYREDYVTHRCCSWPHRRNYVTHRVVLMAANVLTINCSTQKYKLNVCEDLNYTTGKKIRWRCSTHQHQSCPATIHTIDDFIVAVNKAHNHHPKLDFSDLEYVMSNKGNVMIKHQGYMYHIKRGREGPKKMWRCSRHNTFHCKATLITIGEEYFQRKYDHNH</sequence>
<gene>
    <name evidence="1" type="ORF">MSG28_007181</name>
</gene>
<evidence type="ECO:0000313" key="2">
    <source>
        <dbReference type="Proteomes" id="UP001064048"/>
    </source>
</evidence>
<proteinExistence type="predicted"/>
<dbReference type="EMBL" id="CM046111">
    <property type="protein sequence ID" value="KAI8425436.1"/>
    <property type="molecule type" value="Genomic_DNA"/>
</dbReference>
<protein>
    <submittedName>
        <fullName evidence="1">Uncharacterized protein</fullName>
    </submittedName>
</protein>
<name>A0ACC0JMR0_CHOFU</name>
<keyword evidence="2" id="KW-1185">Reference proteome</keyword>
<comment type="caution">
    <text evidence="1">The sequence shown here is derived from an EMBL/GenBank/DDBJ whole genome shotgun (WGS) entry which is preliminary data.</text>
</comment>
<reference evidence="1 2" key="1">
    <citation type="journal article" date="2022" name="Genome Biol. Evol.">
        <title>The Spruce Budworm Genome: Reconstructing the Evolutionary History of Antifreeze Proteins.</title>
        <authorList>
            <person name="Beliveau C."/>
            <person name="Gagne P."/>
            <person name="Picq S."/>
            <person name="Vernygora O."/>
            <person name="Keeling C.I."/>
            <person name="Pinkney K."/>
            <person name="Doucet D."/>
            <person name="Wen F."/>
            <person name="Johnston J.S."/>
            <person name="Maaroufi H."/>
            <person name="Boyle B."/>
            <person name="Laroche J."/>
            <person name="Dewar K."/>
            <person name="Juretic N."/>
            <person name="Blackburn G."/>
            <person name="Nisole A."/>
            <person name="Brunet B."/>
            <person name="Brandao M."/>
            <person name="Lumley L."/>
            <person name="Duan J."/>
            <person name="Quan G."/>
            <person name="Lucarotti C.J."/>
            <person name="Roe A.D."/>
            <person name="Sperling F.A.H."/>
            <person name="Levesque R.C."/>
            <person name="Cusson M."/>
        </authorList>
    </citation>
    <scope>NUCLEOTIDE SEQUENCE [LARGE SCALE GENOMIC DNA]</scope>
    <source>
        <strain evidence="1">Glfc:IPQL:Cfum</strain>
    </source>
</reference>
<dbReference type="Proteomes" id="UP001064048">
    <property type="component" value="Chromosome 11"/>
</dbReference>